<feature type="compositionally biased region" description="Low complexity" evidence="1">
    <location>
        <begin position="198"/>
        <end position="234"/>
    </location>
</feature>
<reference evidence="4" key="2">
    <citation type="submission" date="2019-10" db="EMBL/GenBank/DDBJ databases">
        <authorList>
            <consortium name="NCBI Genome Project"/>
        </authorList>
    </citation>
    <scope>NUCLEOTIDE SEQUENCE</scope>
    <source>
        <strain evidence="4">NI907</strain>
    </source>
</reference>
<name>A0A6P8B110_PYRGI</name>
<dbReference type="KEGG" id="pgri:PgNI_07330"/>
<accession>A0A6P8B110</accession>
<feature type="chain" id="PRO_5027669914" evidence="2">
    <location>
        <begin position="23"/>
        <end position="264"/>
    </location>
</feature>
<keyword evidence="2" id="KW-0732">Signal</keyword>
<evidence type="ECO:0000256" key="1">
    <source>
        <dbReference type="SAM" id="MobiDB-lite"/>
    </source>
</evidence>
<dbReference type="GeneID" id="41962253"/>
<reference evidence="4" key="3">
    <citation type="submission" date="2025-08" db="UniProtKB">
        <authorList>
            <consortium name="RefSeq"/>
        </authorList>
    </citation>
    <scope>IDENTIFICATION</scope>
    <source>
        <strain evidence="4">NI907</strain>
    </source>
</reference>
<gene>
    <name evidence="4" type="ORF">PgNI_07330</name>
</gene>
<dbReference type="OrthoDB" id="5240018at2759"/>
<dbReference type="Proteomes" id="UP000515153">
    <property type="component" value="Unplaced"/>
</dbReference>
<proteinExistence type="predicted"/>
<protein>
    <submittedName>
        <fullName evidence="4">Uncharacterized protein</fullName>
    </submittedName>
</protein>
<evidence type="ECO:0000256" key="2">
    <source>
        <dbReference type="SAM" id="SignalP"/>
    </source>
</evidence>
<feature type="region of interest" description="Disordered" evidence="1">
    <location>
        <begin position="198"/>
        <end position="244"/>
    </location>
</feature>
<organism evidence="3 4">
    <name type="scientific">Pyricularia grisea</name>
    <name type="common">Crabgrass-specific blast fungus</name>
    <name type="synonym">Magnaporthe grisea</name>
    <dbReference type="NCBI Taxonomy" id="148305"/>
    <lineage>
        <taxon>Eukaryota</taxon>
        <taxon>Fungi</taxon>
        <taxon>Dikarya</taxon>
        <taxon>Ascomycota</taxon>
        <taxon>Pezizomycotina</taxon>
        <taxon>Sordariomycetes</taxon>
        <taxon>Sordariomycetidae</taxon>
        <taxon>Magnaporthales</taxon>
        <taxon>Pyriculariaceae</taxon>
        <taxon>Pyricularia</taxon>
    </lineage>
</organism>
<sequence>MFATTMRLIPILLAGFLMGAQAQVALPTTLPAFTSIWFPGDIPGGPFPSKLEANVLIDNPGTTTWSFTTETAVAGATTTSGAPAPYWNSLGLKYASEGRVLTMDYTGGYALMHPASESMTWTGTQYSTFMHVQCTSIVSAATAKCEGSYGSFELTISSISLGGTTATGSTLGFQLTTPGVTQDLTALPVTVTKVSLATSTPTSMSTSTSTSTSTLTPTPTPTQTPSQTPLTTSSSGGGGFPRATQPAGTFAGAAALVGGVLMLF</sequence>
<dbReference type="RefSeq" id="XP_030980845.1">
    <property type="nucleotide sequence ID" value="XM_031127344.1"/>
</dbReference>
<reference evidence="4" key="1">
    <citation type="journal article" date="2019" name="Mol. Biol. Evol.">
        <title>Blast fungal genomes show frequent chromosomal changes, gene gains and losses, and effector gene turnover.</title>
        <authorList>
            <person name="Gomez Luciano L.B."/>
            <person name="Jason Tsai I."/>
            <person name="Chuma I."/>
            <person name="Tosa Y."/>
            <person name="Chen Y.H."/>
            <person name="Li J.Y."/>
            <person name="Li M.Y."/>
            <person name="Jade Lu M.Y."/>
            <person name="Nakayashiki H."/>
            <person name="Li W.H."/>
        </authorList>
    </citation>
    <scope>NUCLEOTIDE SEQUENCE</scope>
    <source>
        <strain evidence="4">NI907</strain>
    </source>
</reference>
<keyword evidence="3" id="KW-1185">Reference proteome</keyword>
<feature type="signal peptide" evidence="2">
    <location>
        <begin position="1"/>
        <end position="22"/>
    </location>
</feature>
<evidence type="ECO:0000313" key="3">
    <source>
        <dbReference type="Proteomes" id="UP000515153"/>
    </source>
</evidence>
<evidence type="ECO:0000313" key="4">
    <source>
        <dbReference type="RefSeq" id="XP_030980845.1"/>
    </source>
</evidence>
<dbReference type="AlphaFoldDB" id="A0A6P8B110"/>